<accession>A0A098LB01</accession>
<evidence type="ECO:0000313" key="2">
    <source>
        <dbReference type="Proteomes" id="UP000030185"/>
    </source>
</evidence>
<gene>
    <name evidence="1" type="ORF">MYP_854</name>
</gene>
<comment type="caution">
    <text evidence="1">The sequence shown here is derived from an EMBL/GenBank/DDBJ whole genome shotgun (WGS) entry which is preliminary data.</text>
</comment>
<keyword evidence="2" id="KW-1185">Reference proteome</keyword>
<dbReference type="EMBL" id="BBLT01000001">
    <property type="protein sequence ID" value="GAL83627.1"/>
    <property type="molecule type" value="Genomic_DNA"/>
</dbReference>
<proteinExistence type="predicted"/>
<organism evidence="1 2">
    <name type="scientific">Sporocytophaga myxococcoides</name>
    <dbReference type="NCBI Taxonomy" id="153721"/>
    <lineage>
        <taxon>Bacteria</taxon>
        <taxon>Pseudomonadati</taxon>
        <taxon>Bacteroidota</taxon>
        <taxon>Cytophagia</taxon>
        <taxon>Cytophagales</taxon>
        <taxon>Cytophagaceae</taxon>
        <taxon>Sporocytophaga</taxon>
    </lineage>
</organism>
<dbReference type="Proteomes" id="UP000030185">
    <property type="component" value="Unassembled WGS sequence"/>
</dbReference>
<reference evidence="1 2" key="1">
    <citation type="submission" date="2014-09" db="EMBL/GenBank/DDBJ databases">
        <title>Sporocytophaga myxococcoides PG-01 genome sequencing.</title>
        <authorList>
            <person name="Liu L."/>
            <person name="Gao P.J."/>
            <person name="Chen G.J."/>
            <person name="Wang L.S."/>
        </authorList>
    </citation>
    <scope>NUCLEOTIDE SEQUENCE [LARGE SCALE GENOMIC DNA]</scope>
    <source>
        <strain evidence="1 2">PG-01</strain>
    </source>
</reference>
<protein>
    <submittedName>
        <fullName evidence="1">Uncharacterized protein</fullName>
    </submittedName>
</protein>
<name>A0A098LB01_9BACT</name>
<sequence length="112" mass="12540">MESEGMETQVITSTVANLNEPSFLTTNKKDYLQELKLSVNPNPASDFISLDFKDLSSDENKLRITAQDRAAVLETNLCASIGESHSIDVSRLKNGCISWRLLHQEEKLLKKS</sequence>
<dbReference type="AlphaFoldDB" id="A0A098LB01"/>
<dbReference type="STRING" id="153721.MYP_854"/>
<evidence type="ECO:0000313" key="1">
    <source>
        <dbReference type="EMBL" id="GAL83627.1"/>
    </source>
</evidence>